<sequence length="42" mass="4997">MITFMTVYSVPSKLVPLYSFCFAELRVKLDQLIINYFFHSFS</sequence>
<name>A0AAX6HB28_IRIPA</name>
<keyword evidence="2" id="KW-1185">Reference proteome</keyword>
<dbReference type="EMBL" id="JANAVB010010799">
    <property type="protein sequence ID" value="KAJ6838249.1"/>
    <property type="molecule type" value="Genomic_DNA"/>
</dbReference>
<reference evidence="1" key="2">
    <citation type="submission" date="2023-04" db="EMBL/GenBank/DDBJ databases">
        <authorList>
            <person name="Bruccoleri R.E."/>
            <person name="Oakeley E.J."/>
            <person name="Faust A.-M."/>
            <person name="Dessus-Babus S."/>
            <person name="Altorfer M."/>
            <person name="Burckhardt D."/>
            <person name="Oertli M."/>
            <person name="Naumann U."/>
            <person name="Petersen F."/>
            <person name="Wong J."/>
        </authorList>
    </citation>
    <scope>NUCLEOTIDE SEQUENCE</scope>
    <source>
        <strain evidence="1">GSM-AAB239-AS_SAM_17_03QT</strain>
        <tissue evidence="1">Leaf</tissue>
    </source>
</reference>
<proteinExistence type="predicted"/>
<dbReference type="Proteomes" id="UP001140949">
    <property type="component" value="Unassembled WGS sequence"/>
</dbReference>
<reference evidence="1" key="1">
    <citation type="journal article" date="2023" name="GigaByte">
        <title>Genome assembly of the bearded iris, Iris pallida Lam.</title>
        <authorList>
            <person name="Bruccoleri R.E."/>
            <person name="Oakeley E.J."/>
            <person name="Faust A.M.E."/>
            <person name="Altorfer M."/>
            <person name="Dessus-Babus S."/>
            <person name="Burckhardt D."/>
            <person name="Oertli M."/>
            <person name="Naumann U."/>
            <person name="Petersen F."/>
            <person name="Wong J."/>
        </authorList>
    </citation>
    <scope>NUCLEOTIDE SEQUENCE</scope>
    <source>
        <strain evidence="1">GSM-AAB239-AS_SAM_17_03QT</strain>
    </source>
</reference>
<dbReference type="AlphaFoldDB" id="A0AAX6HB28"/>
<evidence type="ECO:0000313" key="1">
    <source>
        <dbReference type="EMBL" id="KAJ6838249.1"/>
    </source>
</evidence>
<accession>A0AAX6HB28</accession>
<evidence type="ECO:0000313" key="2">
    <source>
        <dbReference type="Proteomes" id="UP001140949"/>
    </source>
</evidence>
<gene>
    <name evidence="1" type="ORF">M6B38_320220</name>
</gene>
<comment type="caution">
    <text evidence="1">The sequence shown here is derived from an EMBL/GenBank/DDBJ whole genome shotgun (WGS) entry which is preliminary data.</text>
</comment>
<organism evidence="1 2">
    <name type="scientific">Iris pallida</name>
    <name type="common">Sweet iris</name>
    <dbReference type="NCBI Taxonomy" id="29817"/>
    <lineage>
        <taxon>Eukaryota</taxon>
        <taxon>Viridiplantae</taxon>
        <taxon>Streptophyta</taxon>
        <taxon>Embryophyta</taxon>
        <taxon>Tracheophyta</taxon>
        <taxon>Spermatophyta</taxon>
        <taxon>Magnoliopsida</taxon>
        <taxon>Liliopsida</taxon>
        <taxon>Asparagales</taxon>
        <taxon>Iridaceae</taxon>
        <taxon>Iridoideae</taxon>
        <taxon>Irideae</taxon>
        <taxon>Iris</taxon>
    </lineage>
</organism>
<protein>
    <submittedName>
        <fullName evidence="1">Uncharacterized protein</fullName>
    </submittedName>
</protein>